<dbReference type="CDD" id="cd06439">
    <property type="entry name" value="CESA_like_1"/>
    <property type="match status" value="1"/>
</dbReference>
<proteinExistence type="inferred from homology"/>
<evidence type="ECO:0000313" key="7">
    <source>
        <dbReference type="Proteomes" id="UP000784128"/>
    </source>
</evidence>
<evidence type="ECO:0000259" key="5">
    <source>
        <dbReference type="Pfam" id="PF00535"/>
    </source>
</evidence>
<dbReference type="Proteomes" id="UP000784128">
    <property type="component" value="Unassembled WGS sequence"/>
</dbReference>
<evidence type="ECO:0000256" key="4">
    <source>
        <dbReference type="SAM" id="Phobius"/>
    </source>
</evidence>
<sequence>MKFIFWLSLAIILYTYIGYPFWLFFLKAIRSRPNLKEAKDLTVSVIIAACNEEQNIAKRIRNVLEQDYPADKLEIIVASDGSTDGTVEAVRTLHSHQVKVLDLSLRYGKAIALNSGVAIATGEIIVFTDCRQTFDPDVIRQLTSNFADPLVGCVSGELVFLQDDASSIQVEMGAYWKYEKWIRKTESATGSVIGATGAIYAIRRELYSPLSPWTLLDDVLTPMNIVLQGFRTVFDHRAVAYDVVSKDVSQEWRRKVRTLAGNWQMIGFVPGLLLPWVNPYWLRFVSHKLFRLLVPFALVILLFSGLAVGEGIYLCANAAQALFYLLCLCGYLLPVSRRLRLVNLIYFFMMMNVAAVMGLWRWLTGGCESTWDSTKVKV</sequence>
<evidence type="ECO:0000256" key="2">
    <source>
        <dbReference type="ARBA" id="ARBA00022676"/>
    </source>
</evidence>
<gene>
    <name evidence="6" type="ORF">KJB30_03785</name>
</gene>
<keyword evidence="4" id="KW-0472">Membrane</keyword>
<keyword evidence="4" id="KW-0812">Transmembrane</keyword>
<evidence type="ECO:0000256" key="3">
    <source>
        <dbReference type="ARBA" id="ARBA00022679"/>
    </source>
</evidence>
<dbReference type="RefSeq" id="WP_214296611.1">
    <property type="nucleotide sequence ID" value="NZ_JAHDYS010000003.1"/>
</dbReference>
<reference evidence="6 7" key="1">
    <citation type="submission" date="2021-05" db="EMBL/GenBank/DDBJ databases">
        <title>The draft genome of Geobacter chapellei DSM 13688.</title>
        <authorList>
            <person name="Xu Z."/>
            <person name="Masuda Y."/>
            <person name="Itoh H."/>
            <person name="Senoo K."/>
        </authorList>
    </citation>
    <scope>NUCLEOTIDE SEQUENCE [LARGE SCALE GENOMIC DNA]</scope>
    <source>
        <strain evidence="6 7">DSM 13688</strain>
    </source>
</reference>
<keyword evidence="2" id="KW-0328">Glycosyltransferase</keyword>
<evidence type="ECO:0000313" key="6">
    <source>
        <dbReference type="EMBL" id="MBT1070894.1"/>
    </source>
</evidence>
<dbReference type="EMBL" id="JAHDYS010000003">
    <property type="protein sequence ID" value="MBT1070894.1"/>
    <property type="molecule type" value="Genomic_DNA"/>
</dbReference>
<dbReference type="InterPro" id="IPR029044">
    <property type="entry name" value="Nucleotide-diphossugar_trans"/>
</dbReference>
<feature type="transmembrane region" description="Helical" evidence="4">
    <location>
        <begin position="345"/>
        <end position="363"/>
    </location>
</feature>
<accession>A0ABS5U5F4</accession>
<keyword evidence="7" id="KW-1185">Reference proteome</keyword>
<organism evidence="6 7">
    <name type="scientific">Pelotalea chapellei</name>
    <dbReference type="NCBI Taxonomy" id="44671"/>
    <lineage>
        <taxon>Bacteria</taxon>
        <taxon>Pseudomonadati</taxon>
        <taxon>Thermodesulfobacteriota</taxon>
        <taxon>Desulfuromonadia</taxon>
        <taxon>Geobacterales</taxon>
        <taxon>Geobacteraceae</taxon>
        <taxon>Pelotalea</taxon>
    </lineage>
</organism>
<protein>
    <submittedName>
        <fullName evidence="6">Glycosyltransferase family 2 protein</fullName>
    </submittedName>
</protein>
<dbReference type="InterPro" id="IPR001173">
    <property type="entry name" value="Glyco_trans_2-like"/>
</dbReference>
<dbReference type="PANTHER" id="PTHR43630:SF1">
    <property type="entry name" value="POLY-BETA-1,6-N-ACETYL-D-GLUCOSAMINE SYNTHASE"/>
    <property type="match status" value="1"/>
</dbReference>
<dbReference type="Gene3D" id="3.90.550.10">
    <property type="entry name" value="Spore Coat Polysaccharide Biosynthesis Protein SpsA, Chain A"/>
    <property type="match status" value="1"/>
</dbReference>
<name>A0ABS5U5F4_9BACT</name>
<dbReference type="SUPFAM" id="SSF53448">
    <property type="entry name" value="Nucleotide-diphospho-sugar transferases"/>
    <property type="match status" value="1"/>
</dbReference>
<dbReference type="PANTHER" id="PTHR43630">
    <property type="entry name" value="POLY-BETA-1,6-N-ACETYL-D-GLUCOSAMINE SYNTHASE"/>
    <property type="match status" value="1"/>
</dbReference>
<dbReference type="Pfam" id="PF00535">
    <property type="entry name" value="Glycos_transf_2"/>
    <property type="match status" value="1"/>
</dbReference>
<feature type="domain" description="Glycosyltransferase 2-like" evidence="5">
    <location>
        <begin position="44"/>
        <end position="207"/>
    </location>
</feature>
<comment type="similarity">
    <text evidence="1">Belongs to the glycosyltransferase 2 family.</text>
</comment>
<comment type="caution">
    <text evidence="6">The sequence shown here is derived from an EMBL/GenBank/DDBJ whole genome shotgun (WGS) entry which is preliminary data.</text>
</comment>
<keyword evidence="3" id="KW-0808">Transferase</keyword>
<feature type="transmembrane region" description="Helical" evidence="4">
    <location>
        <begin position="314"/>
        <end position="333"/>
    </location>
</feature>
<keyword evidence="4" id="KW-1133">Transmembrane helix</keyword>
<feature type="transmembrane region" description="Helical" evidence="4">
    <location>
        <begin position="6"/>
        <end position="26"/>
    </location>
</feature>
<feature type="transmembrane region" description="Helical" evidence="4">
    <location>
        <begin position="289"/>
        <end position="307"/>
    </location>
</feature>
<evidence type="ECO:0000256" key="1">
    <source>
        <dbReference type="ARBA" id="ARBA00006739"/>
    </source>
</evidence>